<dbReference type="Pfam" id="PF06938">
    <property type="entry name" value="DUF1285_N"/>
    <property type="match status" value="1"/>
</dbReference>
<dbReference type="InterPro" id="IPR023361">
    <property type="entry name" value="DUF1285_beta_roll_sf"/>
</dbReference>
<keyword evidence="4" id="KW-1185">Reference proteome</keyword>
<feature type="domain" description="DUF1285" evidence="2">
    <location>
        <begin position="95"/>
        <end position="190"/>
    </location>
</feature>
<reference evidence="3 4" key="1">
    <citation type="submission" date="2017-03" db="EMBL/GenBank/DDBJ databases">
        <title>Complete genome sequence of Blastomonas fulva degrading microcsystin LR.</title>
        <authorList>
            <person name="Lee H.-g."/>
            <person name="Jin L."/>
            <person name="oh H.-M."/>
        </authorList>
    </citation>
    <scope>NUCLEOTIDE SEQUENCE [LARGE SCALE GENOMIC DNA]</scope>
    <source>
        <strain evidence="3 4">T2</strain>
    </source>
</reference>
<sequence>MPYDPPPEMQDLSLAEIAGLVAARKLPPVEQWSPAAESDSHMRIAADGRWYHQGGLISRPAMVRLFASVLRREEDGRHALVTPFEKQWIEVEDAPLLAVEVKSEGSGKQRRLAFRLNTDELAVCGADRPLILRGTPEEPRPYLGLWRGLEARIERSVYYDLVELALGDQGDDAADAAGLPIWSDGTCFRLDRIAAA</sequence>
<dbReference type="PIRSF" id="PIRSF029557">
    <property type="entry name" value="UCP029557"/>
    <property type="match status" value="1"/>
</dbReference>
<evidence type="ECO:0000313" key="4">
    <source>
        <dbReference type="Proteomes" id="UP000258016"/>
    </source>
</evidence>
<organism evidence="3 4">
    <name type="scientific">Blastomonas fulva</name>
    <dbReference type="NCBI Taxonomy" id="1550728"/>
    <lineage>
        <taxon>Bacteria</taxon>
        <taxon>Pseudomonadati</taxon>
        <taxon>Pseudomonadota</taxon>
        <taxon>Alphaproteobacteria</taxon>
        <taxon>Sphingomonadales</taxon>
        <taxon>Sphingomonadaceae</taxon>
        <taxon>Blastomonas</taxon>
    </lineage>
</organism>
<gene>
    <name evidence="3" type="ORF">B5J99_09370</name>
</gene>
<name>A0ABM6M706_9SPHN</name>
<evidence type="ECO:0000313" key="3">
    <source>
        <dbReference type="EMBL" id="ASR51643.1"/>
    </source>
</evidence>
<dbReference type="Gene3D" id="3.10.540.10">
    <property type="entry name" value="duf1285 like domain"/>
    <property type="match status" value="1"/>
</dbReference>
<dbReference type="InterPro" id="IPR010707">
    <property type="entry name" value="DUF1285"/>
</dbReference>
<dbReference type="RefSeq" id="WP_069049396.1">
    <property type="nucleotide sequence ID" value="NZ_CP020083.1"/>
</dbReference>
<proteinExistence type="predicted"/>
<evidence type="ECO:0000259" key="2">
    <source>
        <dbReference type="Pfam" id="PF21028"/>
    </source>
</evidence>
<feature type="domain" description="DUF1285" evidence="1">
    <location>
        <begin position="27"/>
        <end position="94"/>
    </location>
</feature>
<dbReference type="EMBL" id="CP020083">
    <property type="protein sequence ID" value="ASR51643.1"/>
    <property type="molecule type" value="Genomic_DNA"/>
</dbReference>
<protein>
    <submittedName>
        <fullName evidence="3">Proteophosphoglycan</fullName>
    </submittedName>
</protein>
<dbReference type="Proteomes" id="UP000258016">
    <property type="component" value="Chromosome"/>
</dbReference>
<dbReference type="InterPro" id="IPR048341">
    <property type="entry name" value="DUF1285_N"/>
</dbReference>
<accession>A0ABM6M706</accession>
<dbReference type="GeneID" id="303485777"/>
<dbReference type="InterPro" id="IPR048342">
    <property type="entry name" value="DUF1285_C"/>
</dbReference>
<dbReference type="Gene3D" id="2.30.270.10">
    <property type="entry name" value="duf1285 protein"/>
    <property type="match status" value="1"/>
</dbReference>
<evidence type="ECO:0000259" key="1">
    <source>
        <dbReference type="Pfam" id="PF06938"/>
    </source>
</evidence>
<dbReference type="Pfam" id="PF21028">
    <property type="entry name" value="DUF1285_C"/>
    <property type="match status" value="1"/>
</dbReference>